<dbReference type="Proteomes" id="UP000708208">
    <property type="component" value="Unassembled WGS sequence"/>
</dbReference>
<proteinExistence type="predicted"/>
<sequence>TEEEHAVLAQWEQIHENKQDELKAAGIIDRRASTADELNVILMAALIASDLEEKNRQPANEDELRREGLFGQAQFANQVQFREVGSAETREVVSEIYLSLLQHSGSHKATSEDDESGKKLKNIRYIPIYVSEC</sequence>
<comment type="caution">
    <text evidence="1">The sequence shown here is derived from an EMBL/GenBank/DDBJ whole genome shotgun (WGS) entry which is preliminary data.</text>
</comment>
<evidence type="ECO:0000313" key="1">
    <source>
        <dbReference type="EMBL" id="CAG7725859.1"/>
    </source>
</evidence>
<organism evidence="1 2">
    <name type="scientific">Allacma fusca</name>
    <dbReference type="NCBI Taxonomy" id="39272"/>
    <lineage>
        <taxon>Eukaryota</taxon>
        <taxon>Metazoa</taxon>
        <taxon>Ecdysozoa</taxon>
        <taxon>Arthropoda</taxon>
        <taxon>Hexapoda</taxon>
        <taxon>Collembola</taxon>
        <taxon>Symphypleona</taxon>
        <taxon>Sminthuridae</taxon>
        <taxon>Allacma</taxon>
    </lineage>
</organism>
<feature type="non-terminal residue" evidence="1">
    <location>
        <position position="1"/>
    </location>
</feature>
<dbReference type="AlphaFoldDB" id="A0A8J2KGJ0"/>
<evidence type="ECO:0000313" key="2">
    <source>
        <dbReference type="Proteomes" id="UP000708208"/>
    </source>
</evidence>
<accession>A0A8J2KGJ0</accession>
<protein>
    <submittedName>
        <fullName evidence="1">Uncharacterized protein</fullName>
    </submittedName>
</protein>
<name>A0A8J2KGJ0_9HEXA</name>
<reference evidence="1" key="1">
    <citation type="submission" date="2021-06" db="EMBL/GenBank/DDBJ databases">
        <authorList>
            <person name="Hodson N. C."/>
            <person name="Mongue J. A."/>
            <person name="Jaron S. K."/>
        </authorList>
    </citation>
    <scope>NUCLEOTIDE SEQUENCE</scope>
</reference>
<gene>
    <name evidence="1" type="ORF">AFUS01_LOCUS14800</name>
</gene>
<keyword evidence="2" id="KW-1185">Reference proteome</keyword>
<dbReference type="EMBL" id="CAJVCH010127609">
    <property type="protein sequence ID" value="CAG7725859.1"/>
    <property type="molecule type" value="Genomic_DNA"/>
</dbReference>